<evidence type="ECO:0000256" key="4">
    <source>
        <dbReference type="ARBA" id="ARBA00023136"/>
    </source>
</evidence>
<feature type="domain" description="Major facilitator superfamily (MFS) profile" evidence="6">
    <location>
        <begin position="12"/>
        <end position="398"/>
    </location>
</feature>
<dbReference type="Proteomes" id="UP000276905">
    <property type="component" value="Unassembled WGS sequence"/>
</dbReference>
<feature type="transmembrane region" description="Helical" evidence="5">
    <location>
        <begin position="165"/>
        <end position="185"/>
    </location>
</feature>
<keyword evidence="3 5" id="KW-1133">Transmembrane helix</keyword>
<keyword evidence="4 5" id="KW-0472">Membrane</keyword>
<accession>A0A3R9Y0A8</accession>
<dbReference type="PROSITE" id="PS00216">
    <property type="entry name" value="SUGAR_TRANSPORT_1"/>
    <property type="match status" value="1"/>
</dbReference>
<sequence>MDRAGNKHSIITIVICFLIAVIEGIDIQAAGIAAVGIREHFGLNSSQLGIFFSAGILGLLPGALMGGRYADRVGRKMVLIGAVTIFAIFTLLTVWVNSFYTLLLVRFLAGAGLGAAMPNLIALASEAVSNQNRGRAVGLMYCGMPIGAILVSLIAAYDITGNWKTIFYVGGIVPILVIPLMIKFLPESQEFLQTRFRDKSIARLESSFKDLFRNNYAGQTLLLWASYFFTLMVVYIMLSWLPSLFMELGFSRQQGSLAQVFFQMGAAIGTVVLGILIDRWNKAYVIILMYIGILAGLFSLNGAGNLTAMYAAAALMGTFTIGGQGVLYAFGSIVYPTEIRATGVGSAAAVGRIGAMLGPAIAGQLLAMGSGAAGVISAAIPGIVISALLMLLVIRRLHQVK</sequence>
<dbReference type="PANTHER" id="PTHR23508">
    <property type="entry name" value="CARBOXYLIC ACID TRANSPORTER PROTEIN HOMOLOG"/>
    <property type="match status" value="1"/>
</dbReference>
<dbReference type="PROSITE" id="PS50850">
    <property type="entry name" value="MFS"/>
    <property type="match status" value="1"/>
</dbReference>
<dbReference type="CDD" id="cd17365">
    <property type="entry name" value="MFS_PcaK_like"/>
    <property type="match status" value="1"/>
</dbReference>
<dbReference type="GO" id="GO:0005886">
    <property type="term" value="C:plasma membrane"/>
    <property type="evidence" value="ECO:0007669"/>
    <property type="project" value="TreeGrafter"/>
</dbReference>
<evidence type="ECO:0000256" key="3">
    <source>
        <dbReference type="ARBA" id="ARBA00022989"/>
    </source>
</evidence>
<feature type="transmembrane region" description="Helical" evidence="5">
    <location>
        <begin position="260"/>
        <end position="277"/>
    </location>
</feature>
<dbReference type="GO" id="GO:0046943">
    <property type="term" value="F:carboxylic acid transmembrane transporter activity"/>
    <property type="evidence" value="ECO:0007669"/>
    <property type="project" value="TreeGrafter"/>
</dbReference>
<comment type="subcellular location">
    <subcellularLocation>
        <location evidence="1">Membrane</location>
        <topology evidence="1">Multi-pass membrane protein</topology>
    </subcellularLocation>
</comment>
<dbReference type="RefSeq" id="WP_125699382.1">
    <property type="nucleotide sequence ID" value="NZ_CP168231.1"/>
</dbReference>
<reference evidence="7 8" key="1">
    <citation type="submission" date="2018-10" db="EMBL/GenBank/DDBJ databases">
        <title>GWAS and RNA-Seq identify cryptic mechanisms of antimicrobial resistance in Acinetobacter baumannii.</title>
        <authorList>
            <person name="Sahl J.W."/>
        </authorList>
    </citation>
    <scope>NUCLEOTIDE SEQUENCE [LARGE SCALE GENOMIC DNA]</scope>
    <source>
        <strain evidence="7 8">TG41018</strain>
    </source>
</reference>
<dbReference type="AlphaFoldDB" id="A0A3R9Y0A8"/>
<dbReference type="SUPFAM" id="SSF103473">
    <property type="entry name" value="MFS general substrate transporter"/>
    <property type="match status" value="1"/>
</dbReference>
<feature type="transmembrane region" description="Helical" evidence="5">
    <location>
        <begin position="12"/>
        <end position="36"/>
    </location>
</feature>
<feature type="transmembrane region" description="Helical" evidence="5">
    <location>
        <begin position="372"/>
        <end position="394"/>
    </location>
</feature>
<comment type="caution">
    <text evidence="7">The sequence shown here is derived from an EMBL/GenBank/DDBJ whole genome shotgun (WGS) entry which is preliminary data.</text>
</comment>
<evidence type="ECO:0000256" key="1">
    <source>
        <dbReference type="ARBA" id="ARBA00004141"/>
    </source>
</evidence>
<evidence type="ECO:0000313" key="8">
    <source>
        <dbReference type="Proteomes" id="UP000276905"/>
    </source>
</evidence>
<dbReference type="PANTHER" id="PTHR23508:SF10">
    <property type="entry name" value="CARBOXYLIC ACID TRANSPORTER PROTEIN HOMOLOG"/>
    <property type="match status" value="1"/>
</dbReference>
<feature type="transmembrane region" description="Helical" evidence="5">
    <location>
        <begin position="103"/>
        <end position="124"/>
    </location>
</feature>
<evidence type="ECO:0000259" key="6">
    <source>
        <dbReference type="PROSITE" id="PS50850"/>
    </source>
</evidence>
<evidence type="ECO:0000256" key="5">
    <source>
        <dbReference type="SAM" id="Phobius"/>
    </source>
</evidence>
<dbReference type="InterPro" id="IPR020846">
    <property type="entry name" value="MFS_dom"/>
</dbReference>
<keyword evidence="2 5" id="KW-0812">Transmembrane</keyword>
<dbReference type="InterPro" id="IPR036259">
    <property type="entry name" value="MFS_trans_sf"/>
</dbReference>
<name>A0A3R9Y0A8_9GAMM</name>
<dbReference type="Pfam" id="PF07690">
    <property type="entry name" value="MFS_1"/>
    <property type="match status" value="1"/>
</dbReference>
<gene>
    <name evidence="7" type="primary">mhpT</name>
    <name evidence="7" type="ORF">EA756_13365</name>
</gene>
<evidence type="ECO:0000256" key="2">
    <source>
        <dbReference type="ARBA" id="ARBA00022692"/>
    </source>
</evidence>
<feature type="transmembrane region" description="Helical" evidence="5">
    <location>
        <begin position="284"/>
        <end position="303"/>
    </location>
</feature>
<dbReference type="InterPro" id="IPR005829">
    <property type="entry name" value="Sugar_transporter_CS"/>
</dbReference>
<organism evidence="7 8">
    <name type="scientific">Acinetobacter lactucae</name>
    <dbReference type="NCBI Taxonomy" id="1785128"/>
    <lineage>
        <taxon>Bacteria</taxon>
        <taxon>Pseudomonadati</taxon>
        <taxon>Pseudomonadota</taxon>
        <taxon>Gammaproteobacteria</taxon>
        <taxon>Moraxellales</taxon>
        <taxon>Moraxellaceae</taxon>
        <taxon>Acinetobacter</taxon>
        <taxon>Acinetobacter calcoaceticus/baumannii complex</taxon>
    </lineage>
</organism>
<evidence type="ECO:0000313" key="7">
    <source>
        <dbReference type="EMBL" id="RSO55305.1"/>
    </source>
</evidence>
<dbReference type="Gene3D" id="1.20.1250.20">
    <property type="entry name" value="MFS general substrate transporter like domains"/>
    <property type="match status" value="2"/>
</dbReference>
<feature type="transmembrane region" description="Helical" evidence="5">
    <location>
        <begin position="309"/>
        <end position="331"/>
    </location>
</feature>
<protein>
    <submittedName>
        <fullName evidence="7">3-(3-hydroxy-phenyl)propionate transporter MhpT</fullName>
    </submittedName>
</protein>
<dbReference type="InterPro" id="IPR011701">
    <property type="entry name" value="MFS"/>
</dbReference>
<feature type="transmembrane region" description="Helical" evidence="5">
    <location>
        <begin position="343"/>
        <end position="366"/>
    </location>
</feature>
<feature type="transmembrane region" description="Helical" evidence="5">
    <location>
        <begin position="78"/>
        <end position="97"/>
    </location>
</feature>
<feature type="transmembrane region" description="Helical" evidence="5">
    <location>
        <begin position="136"/>
        <end position="159"/>
    </location>
</feature>
<feature type="transmembrane region" description="Helical" evidence="5">
    <location>
        <begin position="48"/>
        <end position="66"/>
    </location>
</feature>
<proteinExistence type="predicted"/>
<dbReference type="EMBL" id="RFES01000009">
    <property type="protein sequence ID" value="RSO55305.1"/>
    <property type="molecule type" value="Genomic_DNA"/>
</dbReference>
<feature type="transmembrane region" description="Helical" evidence="5">
    <location>
        <begin position="221"/>
        <end position="240"/>
    </location>
</feature>
<dbReference type="NCBIfam" id="NF008586">
    <property type="entry name" value="PRK11551.1"/>
    <property type="match status" value="1"/>
</dbReference>
<dbReference type="PROSITE" id="PS00217">
    <property type="entry name" value="SUGAR_TRANSPORT_2"/>
    <property type="match status" value="1"/>
</dbReference>